<proteinExistence type="predicted"/>
<keyword evidence="2" id="KW-0539">Nucleus</keyword>
<evidence type="ECO:0000256" key="1">
    <source>
        <dbReference type="ARBA" id="ARBA00004123"/>
    </source>
</evidence>
<keyword evidence="4" id="KW-1185">Reference proteome</keyword>
<comment type="subcellular location">
    <subcellularLocation>
        <location evidence="1">Nucleus</location>
    </subcellularLocation>
</comment>
<dbReference type="GO" id="GO:0042148">
    <property type="term" value="P:DNA strand invasion"/>
    <property type="evidence" value="ECO:0007669"/>
    <property type="project" value="TreeGrafter"/>
</dbReference>
<evidence type="ECO:0000313" key="3">
    <source>
        <dbReference type="EMBL" id="PXF46324.1"/>
    </source>
</evidence>
<dbReference type="InterPro" id="IPR027417">
    <property type="entry name" value="P-loop_NTPase"/>
</dbReference>
<dbReference type="AlphaFoldDB" id="A0A2V3IW10"/>
<accession>A0A2V3IW10</accession>
<dbReference type="STRING" id="448386.A0A2V3IW10"/>
<dbReference type="GO" id="GO:0000400">
    <property type="term" value="F:four-way junction DNA binding"/>
    <property type="evidence" value="ECO:0007669"/>
    <property type="project" value="TreeGrafter"/>
</dbReference>
<dbReference type="PANTHER" id="PTHR46457:SF1">
    <property type="entry name" value="DNA REPAIR PROTEIN RAD51 HOMOLOG 4"/>
    <property type="match status" value="1"/>
</dbReference>
<evidence type="ECO:0000256" key="2">
    <source>
        <dbReference type="ARBA" id="ARBA00023242"/>
    </source>
</evidence>
<name>A0A2V3IW10_9FLOR</name>
<gene>
    <name evidence="3" type="ORF">BWQ96_03980</name>
</gene>
<dbReference type="GO" id="GO:0003697">
    <property type="term" value="F:single-stranded DNA binding"/>
    <property type="evidence" value="ECO:0007669"/>
    <property type="project" value="TreeGrafter"/>
</dbReference>
<dbReference type="GO" id="GO:0000723">
    <property type="term" value="P:telomere maintenance"/>
    <property type="evidence" value="ECO:0007669"/>
    <property type="project" value="TreeGrafter"/>
</dbReference>
<dbReference type="Proteomes" id="UP000247409">
    <property type="component" value="Unassembled WGS sequence"/>
</dbReference>
<dbReference type="SUPFAM" id="SSF52540">
    <property type="entry name" value="P-loop containing nucleoside triphosphate hydrolases"/>
    <property type="match status" value="1"/>
</dbReference>
<dbReference type="GO" id="GO:0005657">
    <property type="term" value="C:replication fork"/>
    <property type="evidence" value="ECO:0007669"/>
    <property type="project" value="TreeGrafter"/>
</dbReference>
<dbReference type="InterPro" id="IPR051988">
    <property type="entry name" value="HRR_RAD51_Paralog"/>
</dbReference>
<dbReference type="GO" id="GO:0005815">
    <property type="term" value="C:microtubule organizing center"/>
    <property type="evidence" value="ECO:0007669"/>
    <property type="project" value="TreeGrafter"/>
</dbReference>
<dbReference type="GO" id="GO:0007131">
    <property type="term" value="P:reciprocal meiotic recombination"/>
    <property type="evidence" value="ECO:0007669"/>
    <property type="project" value="TreeGrafter"/>
</dbReference>
<reference evidence="3 4" key="1">
    <citation type="journal article" date="2018" name="Mol. Biol. Evol.">
        <title>Analysis of the draft genome of the red seaweed Gracilariopsis chorda provides insights into genome size evolution in Rhodophyta.</title>
        <authorList>
            <person name="Lee J."/>
            <person name="Yang E.C."/>
            <person name="Graf L."/>
            <person name="Yang J.H."/>
            <person name="Qiu H."/>
            <person name="Zel Zion U."/>
            <person name="Chan C.X."/>
            <person name="Stephens T.G."/>
            <person name="Weber A.P.M."/>
            <person name="Boo G.H."/>
            <person name="Boo S.M."/>
            <person name="Kim K.M."/>
            <person name="Shin Y."/>
            <person name="Jung M."/>
            <person name="Lee S.J."/>
            <person name="Yim H.S."/>
            <person name="Lee J.H."/>
            <person name="Bhattacharya D."/>
            <person name="Yoon H.S."/>
        </authorList>
    </citation>
    <scope>NUCLEOTIDE SEQUENCE [LARGE SCALE GENOMIC DNA]</scope>
    <source>
        <strain evidence="3 4">SKKU-2015</strain>
        <tissue evidence="3">Whole body</tissue>
    </source>
</reference>
<dbReference type="OrthoDB" id="336321at2759"/>
<sequence>MRLQDLPLNPETLQALQSANETVESLLCHPFNEPHNSLPQHLISDAHAALHRVAVRASPSLKWGTSLLTPCASFNHNVGLPSTTVLQLYGTSLAGKTMICISLAAAVLKQTQRVIWLDTCAGEWLLRAAVSNHSDAQIDLLTVRTATNAPQIVHQLRALISELPSLPNAPMPRLLIFDSPASVLSPVLGLKGPNGWSGHTAMQQITTLISRFITLSSATVVVTNRVVDSATRPALGNIWSNFVDVHLFCQRVDAHEQRLELRLTVTSKRAPTSTFSVLITDQGMTDNDVEQTQIGPTQTERAHI</sequence>
<dbReference type="GO" id="GO:0008094">
    <property type="term" value="F:ATP-dependent activity, acting on DNA"/>
    <property type="evidence" value="ECO:0007669"/>
    <property type="project" value="TreeGrafter"/>
</dbReference>
<dbReference type="PANTHER" id="PTHR46457">
    <property type="entry name" value="DNA REPAIR PROTEIN RAD51 HOMOLOG 4"/>
    <property type="match status" value="1"/>
</dbReference>
<dbReference type="EMBL" id="NBIV01000041">
    <property type="protein sequence ID" value="PXF46324.1"/>
    <property type="molecule type" value="Genomic_DNA"/>
</dbReference>
<dbReference type="GO" id="GO:0000724">
    <property type="term" value="P:double-strand break repair via homologous recombination"/>
    <property type="evidence" value="ECO:0007669"/>
    <property type="project" value="TreeGrafter"/>
</dbReference>
<organism evidence="3 4">
    <name type="scientific">Gracilariopsis chorda</name>
    <dbReference type="NCBI Taxonomy" id="448386"/>
    <lineage>
        <taxon>Eukaryota</taxon>
        <taxon>Rhodophyta</taxon>
        <taxon>Florideophyceae</taxon>
        <taxon>Rhodymeniophycidae</taxon>
        <taxon>Gracilariales</taxon>
        <taxon>Gracilariaceae</taxon>
        <taxon>Gracilariopsis</taxon>
    </lineage>
</organism>
<evidence type="ECO:0000313" key="4">
    <source>
        <dbReference type="Proteomes" id="UP000247409"/>
    </source>
</evidence>
<dbReference type="Gene3D" id="3.40.50.300">
    <property type="entry name" value="P-loop containing nucleotide triphosphate hydrolases"/>
    <property type="match status" value="1"/>
</dbReference>
<protein>
    <submittedName>
        <fullName evidence="3">DNA repair protein RAD51-like</fullName>
    </submittedName>
</protein>
<dbReference type="GO" id="GO:0033063">
    <property type="term" value="C:Rad51B-Rad51C-Rad51D-XRCC2 complex"/>
    <property type="evidence" value="ECO:0007669"/>
    <property type="project" value="TreeGrafter"/>
</dbReference>
<comment type="caution">
    <text evidence="3">The sequence shown here is derived from an EMBL/GenBank/DDBJ whole genome shotgun (WGS) entry which is preliminary data.</text>
</comment>